<reference evidence="15 16" key="1">
    <citation type="journal article" date="2015" name="Genome Announc.">
        <title>Draft Genome Sequence of Filamentous Marine Cyanobacterium Lyngbya confervoides Strain BDU141951.</title>
        <authorList>
            <person name="Chandrababunaidu M.M."/>
            <person name="Sen D."/>
            <person name="Tripathy S."/>
        </authorList>
    </citation>
    <scope>NUCLEOTIDE SEQUENCE [LARGE SCALE GENOMIC DNA]</scope>
    <source>
        <strain evidence="15 16">BDU141951</strain>
    </source>
</reference>
<keyword evidence="4" id="KW-0732">Signal</keyword>
<dbReference type="Gene3D" id="3.90.226.10">
    <property type="entry name" value="2-enoyl-CoA Hydratase, Chain A, domain 1"/>
    <property type="match status" value="1"/>
</dbReference>
<dbReference type="InterPro" id="IPR004447">
    <property type="entry name" value="Peptidase_S41A"/>
</dbReference>
<evidence type="ECO:0000256" key="10">
    <source>
        <dbReference type="ARBA" id="ARBA00066637"/>
    </source>
</evidence>
<dbReference type="SUPFAM" id="SSF50156">
    <property type="entry name" value="PDZ domain-like"/>
    <property type="match status" value="1"/>
</dbReference>
<evidence type="ECO:0000256" key="3">
    <source>
        <dbReference type="ARBA" id="ARBA00022670"/>
    </source>
</evidence>
<dbReference type="PANTHER" id="PTHR32060">
    <property type="entry name" value="TAIL-SPECIFIC PROTEASE"/>
    <property type="match status" value="1"/>
</dbReference>
<dbReference type="InterPro" id="IPR036034">
    <property type="entry name" value="PDZ_sf"/>
</dbReference>
<dbReference type="CDD" id="cd07560">
    <property type="entry name" value="Peptidase_S41_CPP"/>
    <property type="match status" value="1"/>
</dbReference>
<dbReference type="Pfam" id="PF03572">
    <property type="entry name" value="Peptidase_S41"/>
    <property type="match status" value="1"/>
</dbReference>
<dbReference type="GO" id="GO:0004252">
    <property type="term" value="F:serine-type endopeptidase activity"/>
    <property type="evidence" value="ECO:0007669"/>
    <property type="project" value="UniProtKB-EC"/>
</dbReference>
<dbReference type="PROSITE" id="PS50106">
    <property type="entry name" value="PDZ"/>
    <property type="match status" value="1"/>
</dbReference>
<evidence type="ECO:0000313" key="16">
    <source>
        <dbReference type="Proteomes" id="UP000031561"/>
    </source>
</evidence>
<dbReference type="FunFam" id="2.30.42.10:FF:000063">
    <property type="entry name" value="Peptidase, S41 family"/>
    <property type="match status" value="1"/>
</dbReference>
<evidence type="ECO:0000256" key="2">
    <source>
        <dbReference type="ARBA" id="ARBA00009179"/>
    </source>
</evidence>
<dbReference type="GO" id="GO:0006508">
    <property type="term" value="P:proteolysis"/>
    <property type="evidence" value="ECO:0007669"/>
    <property type="project" value="UniProtKB-KW"/>
</dbReference>
<comment type="catalytic activity">
    <reaction evidence="8">
        <text>The enzyme shows specific recognition of a C-terminal tripeptide, Xaa-Yaa-Zaa, in which Xaa is preferably Ala or Leu, Yaa is preferably Ala or Tyr, and Zaa is preferably Ala, but then cleaves at a variable distance from the C-terminus. A typical cleavage is -Ala-Ala-|-Arg-Ala-Ala-Lys-Glu-Asn-Tyr-Ala-Leu-Ala-Ala.</text>
        <dbReference type="EC" id="3.4.21.102"/>
    </reaction>
</comment>
<comment type="caution">
    <text evidence="15">The sequence shown here is derived from an EMBL/GenBank/DDBJ whole genome shotgun (WGS) entry which is preliminary data.</text>
</comment>
<evidence type="ECO:0000256" key="5">
    <source>
        <dbReference type="ARBA" id="ARBA00022801"/>
    </source>
</evidence>
<dbReference type="SMART" id="SM00228">
    <property type="entry name" value="PDZ"/>
    <property type="match status" value="1"/>
</dbReference>
<dbReference type="SUPFAM" id="SSF52096">
    <property type="entry name" value="ClpP/crotonase"/>
    <property type="match status" value="1"/>
</dbReference>
<accession>A0ABD4T952</accession>
<dbReference type="GO" id="GO:0031979">
    <property type="term" value="C:plasma membrane-derived thylakoid lumen"/>
    <property type="evidence" value="ECO:0007669"/>
    <property type="project" value="UniProtKB-SubCell"/>
</dbReference>
<dbReference type="EMBL" id="JTHE03000115">
    <property type="protein sequence ID" value="MCM1985141.1"/>
    <property type="molecule type" value="Genomic_DNA"/>
</dbReference>
<keyword evidence="6 13" id="KW-0720">Serine protease</keyword>
<evidence type="ECO:0000313" key="15">
    <source>
        <dbReference type="EMBL" id="MCM1985141.1"/>
    </source>
</evidence>
<evidence type="ECO:0000256" key="7">
    <source>
        <dbReference type="ARBA" id="ARBA00023078"/>
    </source>
</evidence>
<dbReference type="Gene3D" id="3.30.750.44">
    <property type="match status" value="1"/>
</dbReference>
<evidence type="ECO:0000256" key="11">
    <source>
        <dbReference type="ARBA" id="ARBA00069724"/>
    </source>
</evidence>
<dbReference type="InterPro" id="IPR001478">
    <property type="entry name" value="PDZ"/>
</dbReference>
<dbReference type="Gene3D" id="2.30.42.10">
    <property type="match status" value="1"/>
</dbReference>
<comment type="function">
    <text evidence="9">Cleavage of the 16 C-terminal residues from the D1 precursor of photosystem II (PSII). This proteolytic processing is necessary to allow the light-driven assembly of the oxygen-evolving cluster (a tetranuclear manganese), which is responsible for photosynthetic water oxidation.</text>
</comment>
<name>A0ABD4T952_9CYAN</name>
<dbReference type="InterPro" id="IPR005151">
    <property type="entry name" value="Tail-specific_protease"/>
</dbReference>
<keyword evidence="16" id="KW-1185">Reference proteome</keyword>
<dbReference type="CDD" id="cd06782">
    <property type="entry name" value="cpPDZ_CPP-like"/>
    <property type="match status" value="1"/>
</dbReference>
<evidence type="ECO:0000256" key="12">
    <source>
        <dbReference type="ARBA" id="ARBA00080563"/>
    </source>
</evidence>
<evidence type="ECO:0000256" key="4">
    <source>
        <dbReference type="ARBA" id="ARBA00022729"/>
    </source>
</evidence>
<dbReference type="Proteomes" id="UP000031561">
    <property type="component" value="Unassembled WGS sequence"/>
</dbReference>
<dbReference type="RefSeq" id="WP_166283584.1">
    <property type="nucleotide sequence ID" value="NZ_JTHE03000115.1"/>
</dbReference>
<evidence type="ECO:0000256" key="9">
    <source>
        <dbReference type="ARBA" id="ARBA00053093"/>
    </source>
</evidence>
<comment type="subcellular location">
    <subcellularLocation>
        <location evidence="1">Cellular thylakoid lumen</location>
    </subcellularLocation>
</comment>
<keyword evidence="5 13" id="KW-0378">Hydrolase</keyword>
<dbReference type="FunFam" id="3.30.750.44:FF:000002">
    <property type="entry name" value="carboxyl-terminal-processing peptidase 2, chloroplastic"/>
    <property type="match status" value="1"/>
</dbReference>
<dbReference type="InterPro" id="IPR029045">
    <property type="entry name" value="ClpP/crotonase-like_dom_sf"/>
</dbReference>
<dbReference type="NCBIfam" id="TIGR00225">
    <property type="entry name" value="prc"/>
    <property type="match status" value="1"/>
</dbReference>
<evidence type="ECO:0000256" key="8">
    <source>
        <dbReference type="ARBA" id="ARBA00051784"/>
    </source>
</evidence>
<evidence type="ECO:0000259" key="14">
    <source>
        <dbReference type="PROSITE" id="PS50106"/>
    </source>
</evidence>
<gene>
    <name evidence="15" type="ORF">QQ91_0020180</name>
</gene>
<dbReference type="SMART" id="SM00245">
    <property type="entry name" value="TSPc"/>
    <property type="match status" value="1"/>
</dbReference>
<evidence type="ECO:0000256" key="1">
    <source>
        <dbReference type="ARBA" id="ARBA00004518"/>
    </source>
</evidence>
<dbReference type="PANTHER" id="PTHR32060:SF30">
    <property type="entry name" value="CARBOXY-TERMINAL PROCESSING PROTEASE CTPA"/>
    <property type="match status" value="1"/>
</dbReference>
<dbReference type="FunFam" id="3.90.226.10:FF:000023">
    <property type="entry name" value="Carboxyl-terminal processing protease"/>
    <property type="match status" value="1"/>
</dbReference>
<organism evidence="15 16">
    <name type="scientific">Lyngbya confervoides BDU141951</name>
    <dbReference type="NCBI Taxonomy" id="1574623"/>
    <lineage>
        <taxon>Bacteria</taxon>
        <taxon>Bacillati</taxon>
        <taxon>Cyanobacteriota</taxon>
        <taxon>Cyanophyceae</taxon>
        <taxon>Oscillatoriophycideae</taxon>
        <taxon>Oscillatoriales</taxon>
        <taxon>Microcoleaceae</taxon>
        <taxon>Lyngbya</taxon>
    </lineage>
</organism>
<evidence type="ECO:0000256" key="13">
    <source>
        <dbReference type="RuleBase" id="RU004404"/>
    </source>
</evidence>
<dbReference type="AlphaFoldDB" id="A0ABD4T952"/>
<evidence type="ECO:0000256" key="6">
    <source>
        <dbReference type="ARBA" id="ARBA00022825"/>
    </source>
</evidence>
<sequence length="409" mass="44535">MKRKLLQITLILLVQICLGLGFLPAAQAMTEDQKLFNDAWRVVNQAYVDETFNHQNWWALREKALKKPFANREAAYSAIQDLLGSLEDPFTRFLRPAQYRSLRTSTAGELSGVGLQVITNPETGQLEVLSPIVGSPAAQAGLKAHDIILAIDGQDATQMSLDEAAELMRGTSGTTVVLTIQTGSDSQASHVSKVSIRRDRIELHPVQTDLRTLPEGGSLAYIQLNQFNANAAPKMREAIDQMEKQQVRGYILDLRNNPGGLLQAGVEIARYWLDPAIIVYSIDRHSMLNSFSATQEARTHAPLVVLVNGGSASASEILAGALQDNERATLVGETTFGKGSIQSLFDLPDGSGMAVTIAKYETPNHQNINKVGIIPDIEVKAEGLLPSQFGTPDDPQYQIAVSTLRAHLS</sequence>
<dbReference type="Pfam" id="PF17820">
    <property type="entry name" value="PDZ_6"/>
    <property type="match status" value="1"/>
</dbReference>
<proteinExistence type="inferred from homology"/>
<comment type="similarity">
    <text evidence="2 13">Belongs to the peptidase S41A family.</text>
</comment>
<feature type="domain" description="PDZ" evidence="14">
    <location>
        <begin position="99"/>
        <end position="183"/>
    </location>
</feature>
<keyword evidence="3 13" id="KW-0645">Protease</keyword>
<dbReference type="InterPro" id="IPR041489">
    <property type="entry name" value="PDZ_6"/>
</dbReference>
<keyword evidence="7" id="KW-0793">Thylakoid</keyword>
<dbReference type="EC" id="3.4.21.102" evidence="10"/>
<protein>
    <recommendedName>
        <fullName evidence="11">Carboxyl-terminal-processing protease</fullName>
        <ecNumber evidence="10">3.4.21.102</ecNumber>
    </recommendedName>
    <alternativeName>
        <fullName evidence="12">CtpA</fullName>
    </alternativeName>
</protein>